<evidence type="ECO:0000256" key="1">
    <source>
        <dbReference type="ARBA" id="ARBA00007061"/>
    </source>
</evidence>
<keyword evidence="2" id="KW-0808">Transferase</keyword>
<name>A0AAJ4W6S4_MYRPR</name>
<protein>
    <submittedName>
        <fullName evidence="5">Hydroxymethylglutaryl-CoA synthase</fullName>
    </submittedName>
</protein>
<dbReference type="Pfam" id="PF08540">
    <property type="entry name" value="HMG_CoA_synt_C"/>
    <property type="match status" value="1"/>
</dbReference>
<keyword evidence="6" id="KW-1185">Reference proteome</keyword>
<evidence type="ECO:0000259" key="4">
    <source>
        <dbReference type="Pfam" id="PF08540"/>
    </source>
</evidence>
<evidence type="ECO:0000256" key="2">
    <source>
        <dbReference type="ARBA" id="ARBA00022679"/>
    </source>
</evidence>
<dbReference type="CDD" id="cd00827">
    <property type="entry name" value="init_cond_enzymes"/>
    <property type="match status" value="1"/>
</dbReference>
<dbReference type="RefSeq" id="WP_041890394.1">
    <property type="nucleotide sequence ID" value="NZ_CP010817.1"/>
</dbReference>
<dbReference type="PANTHER" id="PTHR43323">
    <property type="entry name" value="3-HYDROXY-3-METHYLGLUTARYL COENZYME A SYNTHASE"/>
    <property type="match status" value="1"/>
</dbReference>
<dbReference type="GO" id="GO:0004421">
    <property type="term" value="F:hydroxymethylglutaryl-CoA synthase activity"/>
    <property type="evidence" value="ECO:0007669"/>
    <property type="project" value="InterPro"/>
</dbReference>
<feature type="domain" description="Hydroxymethylglutaryl-coenzyme A synthase N-terminal" evidence="3">
    <location>
        <begin position="2"/>
        <end position="174"/>
    </location>
</feature>
<dbReference type="EMBL" id="FOFY01000020">
    <property type="protein sequence ID" value="SER57896.1"/>
    <property type="molecule type" value="Genomic_DNA"/>
</dbReference>
<dbReference type="Gene3D" id="3.40.47.10">
    <property type="match status" value="1"/>
</dbReference>
<evidence type="ECO:0000313" key="6">
    <source>
        <dbReference type="Proteomes" id="UP000183496"/>
    </source>
</evidence>
<dbReference type="KEGG" id="mpw:MPR_1283"/>
<dbReference type="InterPro" id="IPR016039">
    <property type="entry name" value="Thiolase-like"/>
</dbReference>
<comment type="similarity">
    <text evidence="1">Belongs to the thiolase-like superfamily. HMG-CoA synthase family.</text>
</comment>
<dbReference type="AlphaFoldDB" id="A0AAJ4W6S4"/>
<dbReference type="Proteomes" id="UP000183496">
    <property type="component" value="Unassembled WGS sequence"/>
</dbReference>
<comment type="caution">
    <text evidence="5">The sequence shown here is derived from an EMBL/GenBank/DDBJ whole genome shotgun (WGS) entry which is preliminary data.</text>
</comment>
<proteinExistence type="inferred from homology"/>
<dbReference type="GO" id="GO:0006084">
    <property type="term" value="P:acetyl-CoA metabolic process"/>
    <property type="evidence" value="ECO:0007669"/>
    <property type="project" value="InterPro"/>
</dbReference>
<organism evidence="5 6">
    <name type="scientific">Myroides profundi</name>
    <dbReference type="NCBI Taxonomy" id="480520"/>
    <lineage>
        <taxon>Bacteria</taxon>
        <taxon>Pseudomonadati</taxon>
        <taxon>Bacteroidota</taxon>
        <taxon>Flavobacteriia</taxon>
        <taxon>Flavobacteriales</taxon>
        <taxon>Flavobacteriaceae</taxon>
        <taxon>Myroides</taxon>
    </lineage>
</organism>
<dbReference type="SUPFAM" id="SSF53901">
    <property type="entry name" value="Thiolase-like"/>
    <property type="match status" value="2"/>
</dbReference>
<sequence>MKVGIDSIAYFIPKIHLPIETLAIERNIEPLKLTKGLGLQKMALLDTYQDVITMAANAAYSLLKDNPAIAPQDIAKIYVGTESGLDNSKPIASYALGLLEQIYGQGTFKNCDAVDHTFACIGAVDAMQNAIDFIKANPTKKAIVIATDYAKYDLASTGEYTQGAGAIALLISANPRMLAFTGQTGVATESVFDFFKPHRSIEKQSITGSSTNEAWHGIEEAEISIHKDQPVFEGQYSNECYINRITEAYTHFKELNNKKDKKVYQDWKAVLMHLPYCFQGRRTFHEIVLQENPELVDKTAADAKDQIKAFAKSEAYMELVNNKIAPSEIASGEVGNIYTGSIFLGLLSTLSHFNDTKESLVDTTLGFIAYGSGSKSKVFEAEVQSTWQEGMPKVSIFETLKQSTAIDFDTYIALHKKEQKTPVLPANNEFIIDYIESSIPHLIGARYYKFVK</sequence>
<dbReference type="Pfam" id="PF01154">
    <property type="entry name" value="HMG_CoA_synt_N"/>
    <property type="match status" value="1"/>
</dbReference>
<reference evidence="5 6" key="1">
    <citation type="submission" date="2016-10" db="EMBL/GenBank/DDBJ databases">
        <authorList>
            <person name="Varghese N."/>
            <person name="Submissions S."/>
        </authorList>
    </citation>
    <scope>NUCLEOTIDE SEQUENCE [LARGE SCALE GENOMIC DNA]</scope>
    <source>
        <strain evidence="6">DSM 19823 / KCTC 23066 / CCTCC M 208030 / D25</strain>
    </source>
</reference>
<evidence type="ECO:0000313" key="5">
    <source>
        <dbReference type="EMBL" id="SER57896.1"/>
    </source>
</evidence>
<feature type="domain" description="Hydroxymethylglutaryl-coenzyme A synthase C-terminal" evidence="4">
    <location>
        <begin position="227"/>
        <end position="393"/>
    </location>
</feature>
<evidence type="ECO:0000259" key="3">
    <source>
        <dbReference type="Pfam" id="PF01154"/>
    </source>
</evidence>
<accession>A0AAJ4W6S4</accession>
<dbReference type="InterPro" id="IPR013528">
    <property type="entry name" value="HMG_CoA_synth_N"/>
</dbReference>
<dbReference type="InterPro" id="IPR013746">
    <property type="entry name" value="HMG_CoA_synt_C_dom"/>
</dbReference>
<gene>
    <name evidence="5" type="ORF">SAMN04488089_1208</name>
</gene>
<dbReference type="PANTHER" id="PTHR43323:SF2">
    <property type="entry name" value="HYDROXYMETHYLGLUTARYL-COA SYNTHASE"/>
    <property type="match status" value="1"/>
</dbReference>